<reference evidence="1 2" key="1">
    <citation type="submission" date="2015-09" db="EMBL/GenBank/DDBJ databases">
        <authorList>
            <consortium name="Pathogen Informatics"/>
        </authorList>
    </citation>
    <scope>NUCLEOTIDE SEQUENCE [LARGE SCALE GENOMIC DNA]</scope>
    <source>
        <strain evidence="1 2">2789STDY5834855</strain>
    </source>
</reference>
<sequence>MEYEKLMIKYDKHVKIKEKPLKYGFKGLYKNKKIIIDSNIETNKEKTCILAEELGHHFTSYGDIIDQSDIRNVKQELKARAWAYERLVGIVNLINAHKAGVRGRYELAEFLEIPEWFLLEAIEYYKSKYGTCYKIDNYLIYFSPNFGIMEFF</sequence>
<evidence type="ECO:0000313" key="1">
    <source>
        <dbReference type="EMBL" id="CUO42805.1"/>
    </source>
</evidence>
<dbReference type="EMBL" id="CYZV01000024">
    <property type="protein sequence ID" value="CUO42805.1"/>
    <property type="molecule type" value="Genomic_DNA"/>
</dbReference>
<dbReference type="OrthoDB" id="1707128at2"/>
<organism evidence="1 2">
    <name type="scientific">Clostridium disporicum</name>
    <dbReference type="NCBI Taxonomy" id="84024"/>
    <lineage>
        <taxon>Bacteria</taxon>
        <taxon>Bacillati</taxon>
        <taxon>Bacillota</taxon>
        <taxon>Clostridia</taxon>
        <taxon>Eubacteriales</taxon>
        <taxon>Clostridiaceae</taxon>
        <taxon>Clostridium</taxon>
    </lineage>
</organism>
<dbReference type="RefSeq" id="WP_055277024.1">
    <property type="nucleotide sequence ID" value="NZ_CYZV01000024.1"/>
</dbReference>
<dbReference type="AlphaFoldDB" id="A0A174F3Q6"/>
<gene>
    <name evidence="1" type="ORF">ERS852470_02314</name>
</gene>
<accession>A0A174F3Q6</accession>
<dbReference type="Proteomes" id="UP000095558">
    <property type="component" value="Unassembled WGS sequence"/>
</dbReference>
<evidence type="ECO:0000313" key="2">
    <source>
        <dbReference type="Proteomes" id="UP000095558"/>
    </source>
</evidence>
<protein>
    <submittedName>
        <fullName evidence="1">Phage protein</fullName>
    </submittedName>
</protein>
<proteinExistence type="predicted"/>
<name>A0A174F3Q6_9CLOT</name>